<evidence type="ECO:0000256" key="1">
    <source>
        <dbReference type="ARBA" id="ARBA00004123"/>
    </source>
</evidence>
<keyword evidence="2" id="KW-0539">Nucleus</keyword>
<dbReference type="InterPro" id="IPR050613">
    <property type="entry name" value="Sec_Metabolite_Reg"/>
</dbReference>
<evidence type="ECO:0000256" key="3">
    <source>
        <dbReference type="SAM" id="MobiDB-lite"/>
    </source>
</evidence>
<protein>
    <submittedName>
        <fullName evidence="4">Uncharacterized protein</fullName>
    </submittedName>
</protein>
<organism evidence="4 5">
    <name type="scientific">Zasmidium cellare</name>
    <name type="common">Wine cellar mold</name>
    <name type="synonym">Racodium cellare</name>
    <dbReference type="NCBI Taxonomy" id="395010"/>
    <lineage>
        <taxon>Eukaryota</taxon>
        <taxon>Fungi</taxon>
        <taxon>Dikarya</taxon>
        <taxon>Ascomycota</taxon>
        <taxon>Pezizomycotina</taxon>
        <taxon>Dothideomycetes</taxon>
        <taxon>Dothideomycetidae</taxon>
        <taxon>Mycosphaerellales</taxon>
        <taxon>Mycosphaerellaceae</taxon>
        <taxon>Zasmidium</taxon>
    </lineage>
</organism>
<reference evidence="4 5" key="1">
    <citation type="journal article" date="2023" name="G3 (Bethesda)">
        <title>A chromosome-level genome assembly of Zasmidium syzygii isolated from banana leaves.</title>
        <authorList>
            <person name="van Westerhoven A.C."/>
            <person name="Mehrabi R."/>
            <person name="Talebi R."/>
            <person name="Steentjes M.B.F."/>
            <person name="Corcolon B."/>
            <person name="Chong P.A."/>
            <person name="Kema G.H.J."/>
            <person name="Seidl M.F."/>
        </authorList>
    </citation>
    <scope>NUCLEOTIDE SEQUENCE [LARGE SCALE GENOMIC DNA]</scope>
    <source>
        <strain evidence="4 5">P124</strain>
    </source>
</reference>
<dbReference type="Proteomes" id="UP001305779">
    <property type="component" value="Unassembled WGS sequence"/>
</dbReference>
<keyword evidence="5" id="KW-1185">Reference proteome</keyword>
<name>A0ABR0EYI3_ZASCE</name>
<dbReference type="PANTHER" id="PTHR31001:SF90">
    <property type="entry name" value="CENTROMERE DNA-BINDING PROTEIN COMPLEX CBF3 SUBUNIT B"/>
    <property type="match status" value="1"/>
</dbReference>
<feature type="region of interest" description="Disordered" evidence="3">
    <location>
        <begin position="232"/>
        <end position="296"/>
    </location>
</feature>
<proteinExistence type="predicted"/>
<accession>A0ABR0EYI3</accession>
<evidence type="ECO:0000313" key="5">
    <source>
        <dbReference type="Proteomes" id="UP001305779"/>
    </source>
</evidence>
<evidence type="ECO:0000256" key="2">
    <source>
        <dbReference type="ARBA" id="ARBA00023242"/>
    </source>
</evidence>
<gene>
    <name evidence="4" type="ORF">PRZ48_003878</name>
</gene>
<comment type="subcellular location">
    <subcellularLocation>
        <location evidence="1">Nucleus</location>
    </subcellularLocation>
</comment>
<sequence length="320" mass="36096">MNTNRPRNINDADLLLDANCPGEPQTQLTDMSYFLHRIRLAEICRDAVDKRTMGMTQSSQDHAEQVMAIDSDLEKLLLDLPPFFKLDNYLQHTVSSYGPNALIQAYMLNTLIHSQRCKLHLASLTSQQPGRHRSLESAKSIIRAELMLIRSDHPFVRIRLRLTGMLYSVFMASIVLLMDLCLNRETEIQQSDMAEAMGIIDDAKSSSVAAGRIYESMVQILARHGYKHRVQREGKFSTSGVDDGANRPSRTLADLTPSSMATASDTGPQMHVQSHMAESLMTSLDQTPQQPPNEQEENMFDGYLQQWDDLFTDLQSSSLF</sequence>
<comment type="caution">
    <text evidence="4">The sequence shown here is derived from an EMBL/GenBank/DDBJ whole genome shotgun (WGS) entry which is preliminary data.</text>
</comment>
<dbReference type="PANTHER" id="PTHR31001">
    <property type="entry name" value="UNCHARACTERIZED TRANSCRIPTIONAL REGULATORY PROTEIN"/>
    <property type="match status" value="1"/>
</dbReference>
<feature type="compositionally biased region" description="Polar residues" evidence="3">
    <location>
        <begin position="256"/>
        <end position="267"/>
    </location>
</feature>
<dbReference type="CDD" id="cd12148">
    <property type="entry name" value="fungal_TF_MHR"/>
    <property type="match status" value="1"/>
</dbReference>
<evidence type="ECO:0000313" key="4">
    <source>
        <dbReference type="EMBL" id="KAK4505913.1"/>
    </source>
</evidence>
<dbReference type="EMBL" id="JAXOVC010000002">
    <property type="protein sequence ID" value="KAK4505913.1"/>
    <property type="molecule type" value="Genomic_DNA"/>
</dbReference>